<dbReference type="AlphaFoldDB" id="A0AAV9G3W4"/>
<comment type="caution">
    <text evidence="3">The sequence shown here is derived from an EMBL/GenBank/DDBJ whole genome shotgun (WGS) entry which is preliminary data.</text>
</comment>
<evidence type="ECO:0000313" key="4">
    <source>
        <dbReference type="Proteomes" id="UP001321760"/>
    </source>
</evidence>
<accession>A0AAV9G3W4</accession>
<evidence type="ECO:0000313" key="3">
    <source>
        <dbReference type="EMBL" id="KAK4441935.1"/>
    </source>
</evidence>
<feature type="signal peptide" evidence="2">
    <location>
        <begin position="1"/>
        <end position="19"/>
    </location>
</feature>
<feature type="region of interest" description="Disordered" evidence="1">
    <location>
        <begin position="32"/>
        <end position="56"/>
    </location>
</feature>
<dbReference type="Proteomes" id="UP001321760">
    <property type="component" value="Unassembled WGS sequence"/>
</dbReference>
<dbReference type="EMBL" id="MU866045">
    <property type="protein sequence ID" value="KAK4441935.1"/>
    <property type="molecule type" value="Genomic_DNA"/>
</dbReference>
<keyword evidence="2" id="KW-0732">Signal</keyword>
<gene>
    <name evidence="3" type="ORF">QBC34DRAFT_387814</name>
</gene>
<evidence type="ECO:0000256" key="2">
    <source>
        <dbReference type="SAM" id="SignalP"/>
    </source>
</evidence>
<reference evidence="3" key="1">
    <citation type="journal article" date="2023" name="Mol. Phylogenet. Evol.">
        <title>Genome-scale phylogeny and comparative genomics of the fungal order Sordariales.</title>
        <authorList>
            <person name="Hensen N."/>
            <person name="Bonometti L."/>
            <person name="Westerberg I."/>
            <person name="Brannstrom I.O."/>
            <person name="Guillou S."/>
            <person name="Cros-Aarteil S."/>
            <person name="Calhoun S."/>
            <person name="Haridas S."/>
            <person name="Kuo A."/>
            <person name="Mondo S."/>
            <person name="Pangilinan J."/>
            <person name="Riley R."/>
            <person name="LaButti K."/>
            <person name="Andreopoulos B."/>
            <person name="Lipzen A."/>
            <person name="Chen C."/>
            <person name="Yan M."/>
            <person name="Daum C."/>
            <person name="Ng V."/>
            <person name="Clum A."/>
            <person name="Steindorff A."/>
            <person name="Ohm R.A."/>
            <person name="Martin F."/>
            <person name="Silar P."/>
            <person name="Natvig D.O."/>
            <person name="Lalanne C."/>
            <person name="Gautier V."/>
            <person name="Ament-Velasquez S.L."/>
            <person name="Kruys A."/>
            <person name="Hutchinson M.I."/>
            <person name="Powell A.J."/>
            <person name="Barry K."/>
            <person name="Miller A.N."/>
            <person name="Grigoriev I.V."/>
            <person name="Debuchy R."/>
            <person name="Gladieux P."/>
            <person name="Hiltunen Thoren M."/>
            <person name="Johannesson H."/>
        </authorList>
    </citation>
    <scope>NUCLEOTIDE SEQUENCE</scope>
    <source>
        <strain evidence="3">PSN243</strain>
    </source>
</reference>
<evidence type="ECO:0000256" key="1">
    <source>
        <dbReference type="SAM" id="MobiDB-lite"/>
    </source>
</evidence>
<name>A0AAV9G3W4_9PEZI</name>
<feature type="chain" id="PRO_5043563988" evidence="2">
    <location>
        <begin position="20"/>
        <end position="56"/>
    </location>
</feature>
<proteinExistence type="predicted"/>
<organism evidence="3 4">
    <name type="scientific">Podospora aff. communis PSN243</name>
    <dbReference type="NCBI Taxonomy" id="3040156"/>
    <lineage>
        <taxon>Eukaryota</taxon>
        <taxon>Fungi</taxon>
        <taxon>Dikarya</taxon>
        <taxon>Ascomycota</taxon>
        <taxon>Pezizomycotina</taxon>
        <taxon>Sordariomycetes</taxon>
        <taxon>Sordariomycetidae</taxon>
        <taxon>Sordariales</taxon>
        <taxon>Podosporaceae</taxon>
        <taxon>Podospora</taxon>
    </lineage>
</organism>
<protein>
    <submittedName>
        <fullName evidence="3">Uncharacterized protein</fullName>
    </submittedName>
</protein>
<sequence>MQVIKFLATLALFAGAAMAAAQPAVVRIQDLEARQQGEGGGATPPNSPRRTIPDDA</sequence>
<reference evidence="3" key="2">
    <citation type="submission" date="2023-05" db="EMBL/GenBank/DDBJ databases">
        <authorList>
            <consortium name="Lawrence Berkeley National Laboratory"/>
            <person name="Steindorff A."/>
            <person name="Hensen N."/>
            <person name="Bonometti L."/>
            <person name="Westerberg I."/>
            <person name="Brannstrom I.O."/>
            <person name="Guillou S."/>
            <person name="Cros-Aarteil S."/>
            <person name="Calhoun S."/>
            <person name="Haridas S."/>
            <person name="Kuo A."/>
            <person name="Mondo S."/>
            <person name="Pangilinan J."/>
            <person name="Riley R."/>
            <person name="Labutti K."/>
            <person name="Andreopoulos B."/>
            <person name="Lipzen A."/>
            <person name="Chen C."/>
            <person name="Yanf M."/>
            <person name="Daum C."/>
            <person name="Ng V."/>
            <person name="Clum A."/>
            <person name="Ohm R."/>
            <person name="Martin F."/>
            <person name="Silar P."/>
            <person name="Natvig D."/>
            <person name="Lalanne C."/>
            <person name="Gautier V."/>
            <person name="Ament-Velasquez S.L."/>
            <person name="Kruys A."/>
            <person name="Hutchinson M.I."/>
            <person name="Powell A.J."/>
            <person name="Barry K."/>
            <person name="Miller A.N."/>
            <person name="Grigoriev I.V."/>
            <person name="Debuchy R."/>
            <person name="Gladieux P."/>
            <person name="Thoren M.H."/>
            <person name="Johannesson H."/>
        </authorList>
    </citation>
    <scope>NUCLEOTIDE SEQUENCE</scope>
    <source>
        <strain evidence="3">PSN243</strain>
    </source>
</reference>
<keyword evidence="4" id="KW-1185">Reference proteome</keyword>